<dbReference type="AlphaFoldDB" id="A0A5B7I5U0"/>
<organism evidence="2 3">
    <name type="scientific">Portunus trituberculatus</name>
    <name type="common">Swimming crab</name>
    <name type="synonym">Neptunus trituberculatus</name>
    <dbReference type="NCBI Taxonomy" id="210409"/>
    <lineage>
        <taxon>Eukaryota</taxon>
        <taxon>Metazoa</taxon>
        <taxon>Ecdysozoa</taxon>
        <taxon>Arthropoda</taxon>
        <taxon>Crustacea</taxon>
        <taxon>Multicrustacea</taxon>
        <taxon>Malacostraca</taxon>
        <taxon>Eumalacostraca</taxon>
        <taxon>Eucarida</taxon>
        <taxon>Decapoda</taxon>
        <taxon>Pleocyemata</taxon>
        <taxon>Brachyura</taxon>
        <taxon>Eubrachyura</taxon>
        <taxon>Portunoidea</taxon>
        <taxon>Portunidae</taxon>
        <taxon>Portuninae</taxon>
        <taxon>Portunus</taxon>
    </lineage>
</organism>
<keyword evidence="3" id="KW-1185">Reference proteome</keyword>
<name>A0A5B7I5U0_PORTR</name>
<sequence length="87" mass="9406">MWARTKKSGGEPRRRPVALPAFRSRDLRPTTQARPERPPGSEAGRVEHFSVFRSLVLNLAGDLATFTVCPATTYPPFLPGDLGGASG</sequence>
<accession>A0A5B7I5U0</accession>
<evidence type="ECO:0000313" key="2">
    <source>
        <dbReference type="EMBL" id="MPC79950.1"/>
    </source>
</evidence>
<dbReference type="EMBL" id="VSRR010052547">
    <property type="protein sequence ID" value="MPC79950.1"/>
    <property type="molecule type" value="Genomic_DNA"/>
</dbReference>
<dbReference type="Proteomes" id="UP000324222">
    <property type="component" value="Unassembled WGS sequence"/>
</dbReference>
<evidence type="ECO:0000313" key="3">
    <source>
        <dbReference type="Proteomes" id="UP000324222"/>
    </source>
</evidence>
<evidence type="ECO:0000256" key="1">
    <source>
        <dbReference type="SAM" id="MobiDB-lite"/>
    </source>
</evidence>
<reference evidence="2 3" key="1">
    <citation type="submission" date="2019-05" db="EMBL/GenBank/DDBJ databases">
        <title>Another draft genome of Portunus trituberculatus and its Hox gene families provides insights of decapod evolution.</title>
        <authorList>
            <person name="Jeong J.-H."/>
            <person name="Song I."/>
            <person name="Kim S."/>
            <person name="Choi T."/>
            <person name="Kim D."/>
            <person name="Ryu S."/>
            <person name="Kim W."/>
        </authorList>
    </citation>
    <scope>NUCLEOTIDE SEQUENCE [LARGE SCALE GENOMIC DNA]</scope>
    <source>
        <tissue evidence="2">Muscle</tissue>
    </source>
</reference>
<gene>
    <name evidence="2" type="ORF">E2C01_074510</name>
</gene>
<comment type="caution">
    <text evidence="2">The sequence shown here is derived from an EMBL/GenBank/DDBJ whole genome shotgun (WGS) entry which is preliminary data.</text>
</comment>
<feature type="compositionally biased region" description="Basic and acidic residues" evidence="1">
    <location>
        <begin position="23"/>
        <end position="45"/>
    </location>
</feature>
<proteinExistence type="predicted"/>
<protein>
    <submittedName>
        <fullName evidence="2">Uncharacterized protein</fullName>
    </submittedName>
</protein>
<feature type="region of interest" description="Disordered" evidence="1">
    <location>
        <begin position="1"/>
        <end position="45"/>
    </location>
</feature>